<dbReference type="GO" id="GO:0042742">
    <property type="term" value="P:defense response to bacterium"/>
    <property type="evidence" value="ECO:0007669"/>
    <property type="project" value="UniProtKB-KW"/>
</dbReference>
<evidence type="ECO:0000256" key="2">
    <source>
        <dbReference type="ARBA" id="ARBA00022638"/>
    </source>
</evidence>
<accession>A0A6M3XRU0</accession>
<feature type="compositionally biased region" description="Basic and acidic residues" evidence="3">
    <location>
        <begin position="154"/>
        <end position="163"/>
    </location>
</feature>
<keyword evidence="2" id="KW-0081">Bacteriolytic enzyme</keyword>
<gene>
    <name evidence="4" type="ORF">TM448B02017_0005</name>
</gene>
<dbReference type="InterPro" id="IPR023346">
    <property type="entry name" value="Lysozyme-like_dom_sf"/>
</dbReference>
<dbReference type="EMBL" id="MT144866">
    <property type="protein sequence ID" value="QJI00645.1"/>
    <property type="molecule type" value="Genomic_DNA"/>
</dbReference>
<dbReference type="InterPro" id="IPR023347">
    <property type="entry name" value="Lysozyme_dom_sf"/>
</dbReference>
<dbReference type="GO" id="GO:0003796">
    <property type="term" value="F:lysozyme activity"/>
    <property type="evidence" value="ECO:0007669"/>
    <property type="project" value="InterPro"/>
</dbReference>
<dbReference type="GO" id="GO:0016998">
    <property type="term" value="P:cell wall macromolecule catabolic process"/>
    <property type="evidence" value="ECO:0007669"/>
    <property type="project" value="InterPro"/>
</dbReference>
<sequence>MMAKRDEIADLLGIISPLETSIKKHEGFRKKSYLDSLGNPTVGWGHLLSSDTPAGIEYPELVLEEFFRQDVDAAIEDFGRLPLSTKSRKQLLPAQQEVLIEMIFNMGLPKVKRFKKMLGAIERGDTETAAKEMMKSDWAKQVGGRARTLQKKFMGKENDKNKR</sequence>
<protein>
    <recommendedName>
        <fullName evidence="5">Glycoside hydrolase</fullName>
    </recommendedName>
</protein>
<keyword evidence="1" id="KW-0929">Antimicrobial</keyword>
<dbReference type="GO" id="GO:0031640">
    <property type="term" value="P:killing of cells of another organism"/>
    <property type="evidence" value="ECO:0007669"/>
    <property type="project" value="UniProtKB-KW"/>
</dbReference>
<dbReference type="InterPro" id="IPR052619">
    <property type="entry name" value="Phage_lysozyme-like"/>
</dbReference>
<organism evidence="4">
    <name type="scientific">viral metagenome</name>
    <dbReference type="NCBI Taxonomy" id="1070528"/>
    <lineage>
        <taxon>unclassified sequences</taxon>
        <taxon>metagenomes</taxon>
        <taxon>organismal metagenomes</taxon>
    </lineage>
</organism>
<evidence type="ECO:0008006" key="5">
    <source>
        <dbReference type="Google" id="ProtNLM"/>
    </source>
</evidence>
<reference evidence="4" key="1">
    <citation type="submission" date="2020-03" db="EMBL/GenBank/DDBJ databases">
        <title>The deep terrestrial virosphere.</title>
        <authorList>
            <person name="Holmfeldt K."/>
            <person name="Nilsson E."/>
            <person name="Simone D."/>
            <person name="Lopez-Fernandez M."/>
            <person name="Wu X."/>
            <person name="de Brujin I."/>
            <person name="Lundin D."/>
            <person name="Andersson A."/>
            <person name="Bertilsson S."/>
            <person name="Dopson M."/>
        </authorList>
    </citation>
    <scope>NUCLEOTIDE SEQUENCE</scope>
    <source>
        <strain evidence="4">TM448B02017</strain>
    </source>
</reference>
<dbReference type="PANTHER" id="PTHR37406">
    <property type="entry name" value="T4-TYPE LYSOZYME 1-RELATED"/>
    <property type="match status" value="1"/>
</dbReference>
<evidence type="ECO:0000313" key="4">
    <source>
        <dbReference type="EMBL" id="QJI00645.1"/>
    </source>
</evidence>
<evidence type="ECO:0000256" key="1">
    <source>
        <dbReference type="ARBA" id="ARBA00022529"/>
    </source>
</evidence>
<evidence type="ECO:0000256" key="3">
    <source>
        <dbReference type="SAM" id="MobiDB-lite"/>
    </source>
</evidence>
<feature type="region of interest" description="Disordered" evidence="3">
    <location>
        <begin position="140"/>
        <end position="163"/>
    </location>
</feature>
<dbReference type="InterPro" id="IPR002196">
    <property type="entry name" value="Glyco_hydro_24"/>
</dbReference>
<dbReference type="Pfam" id="PF00959">
    <property type="entry name" value="Phage_lysozyme"/>
    <property type="match status" value="1"/>
</dbReference>
<dbReference type="Gene3D" id="1.10.530.40">
    <property type="match status" value="1"/>
</dbReference>
<dbReference type="SUPFAM" id="SSF53955">
    <property type="entry name" value="Lysozyme-like"/>
    <property type="match status" value="1"/>
</dbReference>
<proteinExistence type="predicted"/>
<dbReference type="GO" id="GO:0009253">
    <property type="term" value="P:peptidoglycan catabolic process"/>
    <property type="evidence" value="ECO:0007669"/>
    <property type="project" value="InterPro"/>
</dbReference>
<name>A0A6M3XRU0_9ZZZZ</name>
<dbReference type="AlphaFoldDB" id="A0A6M3XRU0"/>
<dbReference type="PANTHER" id="PTHR37406:SF1">
    <property type="entry name" value="T4-TYPE LYSOZYME 1-RELATED"/>
    <property type="match status" value="1"/>
</dbReference>